<keyword evidence="1" id="KW-0378">Hydrolase</keyword>
<proteinExistence type="predicted"/>
<dbReference type="Proteomes" id="UP001368654">
    <property type="component" value="Unassembled WGS sequence"/>
</dbReference>
<dbReference type="Pfam" id="PF04203">
    <property type="entry name" value="Sortase"/>
    <property type="match status" value="1"/>
</dbReference>
<feature type="chain" id="PRO_5047221085" evidence="2">
    <location>
        <begin position="38"/>
        <end position="221"/>
    </location>
</feature>
<gene>
    <name evidence="3" type="ORF">WDU96_03055</name>
</gene>
<sequence>MIFDIPRERPIAHRSWLAVSAMALALAVCLSACTAPASEAEQPVPEPTQTVTVAPTAVVDVPVTSSKPAAIAEVVAPVTVSIDQIGVNMPIVPVGVDASSQMELPEDPAVAGWYRFGPDADSDSGNMVLSAHVDSPQFPIGPLAGLRDVSKGESVVITDDSGGVTEYVFTSVTYYPKTELPVDEIFAREGEPALVIITCGGPFDSSTGRYRDNVVAVAVPA</sequence>
<accession>A0ABU8LQN8</accession>
<protein>
    <submittedName>
        <fullName evidence="3">Class F sortase</fullName>
    </submittedName>
</protein>
<dbReference type="InterPro" id="IPR042001">
    <property type="entry name" value="Sortase_F"/>
</dbReference>
<keyword evidence="4" id="KW-1185">Reference proteome</keyword>
<keyword evidence="2" id="KW-0732">Signal</keyword>
<dbReference type="RefSeq" id="WP_337337011.1">
    <property type="nucleotide sequence ID" value="NZ_JBBDGL010000001.1"/>
</dbReference>
<evidence type="ECO:0000313" key="3">
    <source>
        <dbReference type="EMBL" id="MEJ1154577.1"/>
    </source>
</evidence>
<dbReference type="SUPFAM" id="SSF63817">
    <property type="entry name" value="Sortase"/>
    <property type="match status" value="1"/>
</dbReference>
<dbReference type="CDD" id="cd05829">
    <property type="entry name" value="Sortase_F"/>
    <property type="match status" value="1"/>
</dbReference>
<dbReference type="InterPro" id="IPR023365">
    <property type="entry name" value="Sortase_dom-sf"/>
</dbReference>
<evidence type="ECO:0000256" key="1">
    <source>
        <dbReference type="ARBA" id="ARBA00022801"/>
    </source>
</evidence>
<reference evidence="3 4" key="1">
    <citation type="submission" date="2024-02" db="EMBL/GenBank/DDBJ databases">
        <authorList>
            <person name="Saticioglu I.B."/>
        </authorList>
    </citation>
    <scope>NUCLEOTIDE SEQUENCE [LARGE SCALE GENOMIC DNA]</scope>
    <source>
        <strain evidence="3 4">Mu-86</strain>
    </source>
</reference>
<dbReference type="InterPro" id="IPR005754">
    <property type="entry name" value="Sortase"/>
</dbReference>
<feature type="signal peptide" evidence="2">
    <location>
        <begin position="1"/>
        <end position="37"/>
    </location>
</feature>
<dbReference type="Gene3D" id="2.40.260.10">
    <property type="entry name" value="Sortase"/>
    <property type="match status" value="1"/>
</dbReference>
<dbReference type="EMBL" id="JBBDGL010000001">
    <property type="protein sequence ID" value="MEJ1154577.1"/>
    <property type="molecule type" value="Genomic_DNA"/>
</dbReference>
<evidence type="ECO:0000256" key="2">
    <source>
        <dbReference type="SAM" id="SignalP"/>
    </source>
</evidence>
<name>A0ABU8LQN8_9MICO</name>
<organism evidence="3 4">
    <name type="scientific">Microbacterium marmarense</name>
    <dbReference type="NCBI Taxonomy" id="3122051"/>
    <lineage>
        <taxon>Bacteria</taxon>
        <taxon>Bacillati</taxon>
        <taxon>Actinomycetota</taxon>
        <taxon>Actinomycetes</taxon>
        <taxon>Micrococcales</taxon>
        <taxon>Microbacteriaceae</taxon>
        <taxon>Microbacterium</taxon>
    </lineage>
</organism>
<comment type="caution">
    <text evidence="3">The sequence shown here is derived from an EMBL/GenBank/DDBJ whole genome shotgun (WGS) entry which is preliminary data.</text>
</comment>
<evidence type="ECO:0000313" key="4">
    <source>
        <dbReference type="Proteomes" id="UP001368654"/>
    </source>
</evidence>